<gene>
    <name evidence="2" type="ORF">SAMN04488042_103114</name>
</gene>
<evidence type="ECO:0000313" key="3">
    <source>
        <dbReference type="Proteomes" id="UP000199144"/>
    </source>
</evidence>
<dbReference type="AlphaFoldDB" id="A0A1I4MIV8"/>
<dbReference type="EMBL" id="FOTQ01000003">
    <property type="protein sequence ID" value="SFM03382.1"/>
    <property type="molecule type" value="Genomic_DNA"/>
</dbReference>
<sequence length="121" mass="13270">MTPFQCTTFAAILIATPALAQNDVFYVSGAGDDYTIASNANGYVLTSRYPKARFVEAGADSRVVRGVETFYFGKDCDAFHDLFGNGTWGWANGGFGAEFDGFRLMFPRQELPEGPGLDCRW</sequence>
<dbReference type="Proteomes" id="UP000199144">
    <property type="component" value="Unassembled WGS sequence"/>
</dbReference>
<feature type="chain" id="PRO_5011447583" description="Beta/Gamma crystallin" evidence="1">
    <location>
        <begin position="21"/>
        <end position="121"/>
    </location>
</feature>
<feature type="signal peptide" evidence="1">
    <location>
        <begin position="1"/>
        <end position="20"/>
    </location>
</feature>
<evidence type="ECO:0008006" key="4">
    <source>
        <dbReference type="Google" id="ProtNLM"/>
    </source>
</evidence>
<evidence type="ECO:0000313" key="2">
    <source>
        <dbReference type="EMBL" id="SFM03382.1"/>
    </source>
</evidence>
<keyword evidence="1" id="KW-0732">Signal</keyword>
<accession>A0A1I4MIV8</accession>
<evidence type="ECO:0000256" key="1">
    <source>
        <dbReference type="SAM" id="SignalP"/>
    </source>
</evidence>
<protein>
    <recommendedName>
        <fullName evidence="4">Beta/Gamma crystallin</fullName>
    </recommendedName>
</protein>
<name>A0A1I4MIV8_9RHOB</name>
<reference evidence="2 3" key="1">
    <citation type="submission" date="2016-10" db="EMBL/GenBank/DDBJ databases">
        <authorList>
            <person name="de Groot N.N."/>
        </authorList>
    </citation>
    <scope>NUCLEOTIDE SEQUENCE [LARGE SCALE GENOMIC DNA]</scope>
    <source>
        <strain evidence="2 3">DSM 15283</strain>
    </source>
</reference>
<dbReference type="RefSeq" id="WP_093093561.1">
    <property type="nucleotide sequence ID" value="NZ_FOTQ01000003.1"/>
</dbReference>
<dbReference type="OrthoDB" id="7864285at2"/>
<organism evidence="2 3">
    <name type="scientific">Shimia aestuarii</name>
    <dbReference type="NCBI Taxonomy" id="254406"/>
    <lineage>
        <taxon>Bacteria</taxon>
        <taxon>Pseudomonadati</taxon>
        <taxon>Pseudomonadota</taxon>
        <taxon>Alphaproteobacteria</taxon>
        <taxon>Rhodobacterales</taxon>
        <taxon>Roseobacteraceae</taxon>
    </lineage>
</organism>
<dbReference type="STRING" id="254406.SAMN04488042_103114"/>
<proteinExistence type="predicted"/>
<keyword evidence="3" id="KW-1185">Reference proteome</keyword>